<dbReference type="PANTHER" id="PTHR12049:SF7">
    <property type="entry name" value="PROTEIN ARGININE METHYLTRANSFERASE NDUFAF7, MITOCHONDRIAL"/>
    <property type="match status" value="1"/>
</dbReference>
<evidence type="ECO:0000313" key="3">
    <source>
        <dbReference type="EMBL" id="TXL65345.1"/>
    </source>
</evidence>
<evidence type="ECO:0000313" key="4">
    <source>
        <dbReference type="Proteomes" id="UP000321548"/>
    </source>
</evidence>
<accession>A0A5C8NVT5</accession>
<evidence type="ECO:0000256" key="1">
    <source>
        <dbReference type="ARBA" id="ARBA00022603"/>
    </source>
</evidence>
<keyword evidence="2 3" id="KW-0808">Transferase</keyword>
<dbReference type="InterPro" id="IPR029063">
    <property type="entry name" value="SAM-dependent_MTases_sf"/>
</dbReference>
<dbReference type="AlphaFoldDB" id="A0A5C8NVT5"/>
<dbReference type="OrthoDB" id="9794208at2"/>
<proteinExistence type="predicted"/>
<keyword evidence="1 3" id="KW-0489">Methyltransferase</keyword>
<dbReference type="Proteomes" id="UP000321548">
    <property type="component" value="Unassembled WGS sequence"/>
</dbReference>
<dbReference type="Gene3D" id="3.40.50.12710">
    <property type="match status" value="1"/>
</dbReference>
<organism evidence="3 4">
    <name type="scientific">Zeimonas arvi</name>
    <dbReference type="NCBI Taxonomy" id="2498847"/>
    <lineage>
        <taxon>Bacteria</taxon>
        <taxon>Pseudomonadati</taxon>
        <taxon>Pseudomonadota</taxon>
        <taxon>Betaproteobacteria</taxon>
        <taxon>Burkholderiales</taxon>
        <taxon>Burkholderiaceae</taxon>
        <taxon>Zeimonas</taxon>
    </lineage>
</organism>
<dbReference type="SUPFAM" id="SSF53335">
    <property type="entry name" value="S-adenosyl-L-methionine-dependent methyltransferases"/>
    <property type="match status" value="1"/>
</dbReference>
<dbReference type="EMBL" id="VDUY01000004">
    <property type="protein sequence ID" value="TXL65345.1"/>
    <property type="molecule type" value="Genomic_DNA"/>
</dbReference>
<gene>
    <name evidence="3" type="ORF">FHP08_11185</name>
</gene>
<reference evidence="3 4" key="1">
    <citation type="submission" date="2019-06" db="EMBL/GenBank/DDBJ databases">
        <title>Quisquiliibacterium sp. nov., isolated from a maize field.</title>
        <authorList>
            <person name="Lin S.-Y."/>
            <person name="Tsai C.-F."/>
            <person name="Young C.-C."/>
        </authorList>
    </citation>
    <scope>NUCLEOTIDE SEQUENCE [LARGE SCALE GENOMIC DNA]</scope>
    <source>
        <strain evidence="3 4">CC-CFT501</strain>
    </source>
</reference>
<dbReference type="InterPro" id="IPR038375">
    <property type="entry name" value="NDUFAF7_sf"/>
</dbReference>
<name>A0A5C8NVT5_9BURK</name>
<dbReference type="Pfam" id="PF02636">
    <property type="entry name" value="Methyltransf_28"/>
    <property type="match status" value="1"/>
</dbReference>
<dbReference type="PANTHER" id="PTHR12049">
    <property type="entry name" value="PROTEIN ARGININE METHYLTRANSFERASE NDUFAF7, MITOCHONDRIAL"/>
    <property type="match status" value="1"/>
</dbReference>
<dbReference type="GO" id="GO:0035243">
    <property type="term" value="F:protein-arginine omega-N symmetric methyltransferase activity"/>
    <property type="evidence" value="ECO:0007669"/>
    <property type="project" value="TreeGrafter"/>
</dbReference>
<sequence length="419" mass="44385">MRPAPSLPLPDEDQLATSRRLSEVIAEAIRAAGGWIGFDAFMARALYEPGLGYYSGGSRKFGEAGDFVTAPLISPLFGRCVAAQLAQWFGQGAPEAVYEFGAGTGALAATVLEALAEAGHGRVRYRIVELSGELRARQRETLAASAPAMLGRVEWLDALPERIEGVVLGNELLDAMPVRLFGLAGGQVVERGVVLAPDSAAGAPAGPGMPDDPATGRVEAPRFAFADRPADSGFERAVRAALDEAGWAAQGGWPGGYRSELGEQAAAWIASVGARLARGAVLLIDYGFPRAEYYHPQRAQGTLMCHYRHRSHDDPLWLPGLQDLTAHVDFSAMDAAARAARLDSLGYASQASFLFGCGLPELAMRVSPEDAGAWARQAAALQKLVSEAEMGELFKAIAWGRGLPDEAIGFARGDRRGAL</sequence>
<protein>
    <submittedName>
        <fullName evidence="3">Class I SAM-dependent methyltransferase</fullName>
    </submittedName>
</protein>
<dbReference type="RefSeq" id="WP_147704540.1">
    <property type="nucleotide sequence ID" value="NZ_VDUY01000004.1"/>
</dbReference>
<evidence type="ECO:0000256" key="2">
    <source>
        <dbReference type="ARBA" id="ARBA00022679"/>
    </source>
</evidence>
<comment type="caution">
    <text evidence="3">The sequence shown here is derived from an EMBL/GenBank/DDBJ whole genome shotgun (WGS) entry which is preliminary data.</text>
</comment>
<keyword evidence="4" id="KW-1185">Reference proteome</keyword>
<dbReference type="GO" id="GO:0032259">
    <property type="term" value="P:methylation"/>
    <property type="evidence" value="ECO:0007669"/>
    <property type="project" value="UniProtKB-KW"/>
</dbReference>
<dbReference type="InterPro" id="IPR003788">
    <property type="entry name" value="NDUFAF7"/>
</dbReference>